<gene>
    <name evidence="3" type="ORF">IPOD504_LOCUS10915</name>
</gene>
<sequence>MKLFKITMLIFPLMIKDSMSEYINKLHTRPQRVRFYPKNSIFRKSDLIDKGCTVFLNDCPASYKTQLVCARDYDGYYKTFMNYCQMEYENCNSWRKWSMAKQERC</sequence>
<dbReference type="InterPro" id="IPR036058">
    <property type="entry name" value="Kazal_dom_sf"/>
</dbReference>
<keyword evidence="1" id="KW-0732">Signal</keyword>
<reference evidence="3" key="1">
    <citation type="submission" date="2022-03" db="EMBL/GenBank/DDBJ databases">
        <authorList>
            <person name="Martin H S."/>
        </authorList>
    </citation>
    <scope>NUCLEOTIDE SEQUENCE</scope>
</reference>
<dbReference type="SUPFAM" id="SSF100895">
    <property type="entry name" value="Kazal-type serine protease inhibitors"/>
    <property type="match status" value="1"/>
</dbReference>
<proteinExistence type="predicted"/>
<dbReference type="EMBL" id="OW152838">
    <property type="protein sequence ID" value="CAH2059538.1"/>
    <property type="molecule type" value="Genomic_DNA"/>
</dbReference>
<keyword evidence="4" id="KW-1185">Reference proteome</keyword>
<organism evidence="3 4">
    <name type="scientific">Iphiclides podalirius</name>
    <name type="common">scarce swallowtail</name>
    <dbReference type="NCBI Taxonomy" id="110791"/>
    <lineage>
        <taxon>Eukaryota</taxon>
        <taxon>Metazoa</taxon>
        <taxon>Ecdysozoa</taxon>
        <taxon>Arthropoda</taxon>
        <taxon>Hexapoda</taxon>
        <taxon>Insecta</taxon>
        <taxon>Pterygota</taxon>
        <taxon>Neoptera</taxon>
        <taxon>Endopterygota</taxon>
        <taxon>Lepidoptera</taxon>
        <taxon>Glossata</taxon>
        <taxon>Ditrysia</taxon>
        <taxon>Papilionoidea</taxon>
        <taxon>Papilionidae</taxon>
        <taxon>Papilioninae</taxon>
        <taxon>Iphiclides</taxon>
    </lineage>
</organism>
<evidence type="ECO:0000313" key="4">
    <source>
        <dbReference type="Proteomes" id="UP000837857"/>
    </source>
</evidence>
<name>A0ABN8IM12_9NEOP</name>
<dbReference type="Pfam" id="PF07648">
    <property type="entry name" value="Kazal_2"/>
    <property type="match status" value="1"/>
</dbReference>
<dbReference type="Proteomes" id="UP000837857">
    <property type="component" value="Chromosome 26"/>
</dbReference>
<feature type="signal peptide" evidence="1">
    <location>
        <begin position="1"/>
        <end position="20"/>
    </location>
</feature>
<feature type="domain" description="Kazal-like" evidence="2">
    <location>
        <begin position="58"/>
        <end position="96"/>
    </location>
</feature>
<feature type="chain" id="PRO_5046845324" description="Kazal-like domain-containing protein" evidence="1">
    <location>
        <begin position="21"/>
        <end position="105"/>
    </location>
</feature>
<feature type="non-terminal residue" evidence="3">
    <location>
        <position position="1"/>
    </location>
</feature>
<accession>A0ABN8IM12</accession>
<evidence type="ECO:0000259" key="2">
    <source>
        <dbReference type="Pfam" id="PF07648"/>
    </source>
</evidence>
<evidence type="ECO:0000313" key="3">
    <source>
        <dbReference type="EMBL" id="CAH2059538.1"/>
    </source>
</evidence>
<evidence type="ECO:0000256" key="1">
    <source>
        <dbReference type="SAM" id="SignalP"/>
    </source>
</evidence>
<dbReference type="InterPro" id="IPR002350">
    <property type="entry name" value="Kazal_dom"/>
</dbReference>
<dbReference type="Gene3D" id="3.30.60.30">
    <property type="match status" value="1"/>
</dbReference>
<protein>
    <recommendedName>
        <fullName evidence="2">Kazal-like domain-containing protein</fullName>
    </recommendedName>
</protein>